<dbReference type="Gene3D" id="3.40.630.30">
    <property type="match status" value="1"/>
</dbReference>
<sequence>MSKSLDAVLSVRRAEEDEAELVRGIVCAAYSKWISVIGREPTPMTVDFNKTVREHDINLAIVAGEVVGLIEVWPGADHFWIENIAVHPHWQGMGIGRTLLAHVESKAAQSKLGEIRLQTNEAFEANIALYTVLGYKIDRREPFKGGTTVFMSKKL</sequence>
<comment type="caution">
    <text evidence="4">The sequence shown here is derived from an EMBL/GenBank/DDBJ whole genome shotgun (WGS) entry which is preliminary data.</text>
</comment>
<evidence type="ECO:0000313" key="5">
    <source>
        <dbReference type="Proteomes" id="UP000627464"/>
    </source>
</evidence>
<evidence type="ECO:0000256" key="2">
    <source>
        <dbReference type="ARBA" id="ARBA00023315"/>
    </source>
</evidence>
<keyword evidence="2" id="KW-0012">Acyltransferase</keyword>
<dbReference type="InterPro" id="IPR000182">
    <property type="entry name" value="GNAT_dom"/>
</dbReference>
<evidence type="ECO:0000259" key="3">
    <source>
        <dbReference type="PROSITE" id="PS51186"/>
    </source>
</evidence>
<accession>A0ABQ1G2Q5</accession>
<dbReference type="InterPro" id="IPR050832">
    <property type="entry name" value="Bact_Acetyltransf"/>
</dbReference>
<dbReference type="Pfam" id="PF00583">
    <property type="entry name" value="Acetyltransf_1"/>
    <property type="match status" value="1"/>
</dbReference>
<dbReference type="SUPFAM" id="SSF55729">
    <property type="entry name" value="Acyl-CoA N-acyltransferases (Nat)"/>
    <property type="match status" value="1"/>
</dbReference>
<dbReference type="PANTHER" id="PTHR43877:SF2">
    <property type="entry name" value="AMINOALKYLPHOSPHONATE N-ACETYLTRANSFERASE-RELATED"/>
    <property type="match status" value="1"/>
</dbReference>
<evidence type="ECO:0000313" key="4">
    <source>
        <dbReference type="EMBL" id="GGA36248.1"/>
    </source>
</evidence>
<protein>
    <submittedName>
        <fullName evidence="4">N-acetyltransferase GCN5</fullName>
    </submittedName>
</protein>
<keyword evidence="5" id="KW-1185">Reference proteome</keyword>
<keyword evidence="1" id="KW-0808">Transferase</keyword>
<gene>
    <name evidence="4" type="ORF">GCM10011328_08850</name>
</gene>
<evidence type="ECO:0000256" key="1">
    <source>
        <dbReference type="ARBA" id="ARBA00022679"/>
    </source>
</evidence>
<dbReference type="EMBL" id="BMFZ01000002">
    <property type="protein sequence ID" value="GGA36248.1"/>
    <property type="molecule type" value="Genomic_DNA"/>
</dbReference>
<dbReference type="Proteomes" id="UP000627464">
    <property type="component" value="Unassembled WGS sequence"/>
</dbReference>
<name>A0ABQ1G2Q5_9GAMM</name>
<dbReference type="InterPro" id="IPR016181">
    <property type="entry name" value="Acyl_CoA_acyltransferase"/>
</dbReference>
<dbReference type="CDD" id="cd04301">
    <property type="entry name" value="NAT_SF"/>
    <property type="match status" value="1"/>
</dbReference>
<organism evidence="4 5">
    <name type="scientific">Hafnia psychrotolerans</name>
    <dbReference type="NCBI Taxonomy" id="1477018"/>
    <lineage>
        <taxon>Bacteria</taxon>
        <taxon>Pseudomonadati</taxon>
        <taxon>Pseudomonadota</taxon>
        <taxon>Gammaproteobacteria</taxon>
        <taxon>Enterobacterales</taxon>
        <taxon>Hafniaceae</taxon>
        <taxon>Hafnia</taxon>
    </lineage>
</organism>
<dbReference type="PANTHER" id="PTHR43877">
    <property type="entry name" value="AMINOALKYLPHOSPHONATE N-ACETYLTRANSFERASE-RELATED-RELATED"/>
    <property type="match status" value="1"/>
</dbReference>
<reference evidence="5" key="1">
    <citation type="journal article" date="2019" name="Int. J. Syst. Evol. Microbiol.">
        <title>The Global Catalogue of Microorganisms (GCM) 10K type strain sequencing project: providing services to taxonomists for standard genome sequencing and annotation.</title>
        <authorList>
            <consortium name="The Broad Institute Genomics Platform"/>
            <consortium name="The Broad Institute Genome Sequencing Center for Infectious Disease"/>
            <person name="Wu L."/>
            <person name="Ma J."/>
        </authorList>
    </citation>
    <scope>NUCLEOTIDE SEQUENCE [LARGE SCALE GENOMIC DNA]</scope>
    <source>
        <strain evidence="5">CGMCC 1.12806</strain>
    </source>
</reference>
<feature type="domain" description="N-acetyltransferase" evidence="3">
    <location>
        <begin position="9"/>
        <end position="155"/>
    </location>
</feature>
<dbReference type="PROSITE" id="PS51186">
    <property type="entry name" value="GNAT"/>
    <property type="match status" value="1"/>
</dbReference>
<proteinExistence type="predicted"/>
<dbReference type="RefSeq" id="WP_188470823.1">
    <property type="nucleotide sequence ID" value="NZ_BMFZ01000002.1"/>
</dbReference>